<dbReference type="EMBL" id="JAGRQC010000004">
    <property type="protein sequence ID" value="MBR0553757.1"/>
    <property type="molecule type" value="Genomic_DNA"/>
</dbReference>
<keyword evidence="2" id="KW-1185">Reference proteome</keyword>
<organism evidence="1 2">
    <name type="scientific">Stakelama marina</name>
    <dbReference type="NCBI Taxonomy" id="2826939"/>
    <lineage>
        <taxon>Bacteria</taxon>
        <taxon>Pseudomonadati</taxon>
        <taxon>Pseudomonadota</taxon>
        <taxon>Alphaproteobacteria</taxon>
        <taxon>Sphingomonadales</taxon>
        <taxon>Sphingomonadaceae</taxon>
        <taxon>Stakelama</taxon>
    </lineage>
</organism>
<reference evidence="1" key="1">
    <citation type="submission" date="2021-04" db="EMBL/GenBank/DDBJ databases">
        <title>Ouciella asimina sp. nov., isolated from the surface seawater in the hydrothermal field of Okinawa Trough.</title>
        <authorList>
            <person name="Shuang W."/>
        </authorList>
    </citation>
    <scope>NUCLEOTIDE SEQUENCE</scope>
    <source>
        <strain evidence="1">LXI357</strain>
    </source>
</reference>
<dbReference type="AlphaFoldDB" id="A0A8T4IGN7"/>
<name>A0A8T4IGN7_9SPHN</name>
<accession>A0A8T4IGN7</accession>
<sequence length="194" mass="22688">MWNDPEWFFTDEPHIMWGRQLRYGKYSNRDMYFIDTPDGRRHATLRRAFASYRAGVDGRGPDNDELEVMRRTLAWINVQRYEMEVVAPGGKCPSKPRGARIDHRRVICDVFGGSPALFESYRRYLQMLGFATPIEKDVFGLTREGQSALIMLELTRRTSPTFIYTQGLFDDQRENRWTTVDPNRWATGLLLPVD</sequence>
<dbReference type="Proteomes" id="UP000676996">
    <property type="component" value="Unassembled WGS sequence"/>
</dbReference>
<comment type="caution">
    <text evidence="1">The sequence shown here is derived from an EMBL/GenBank/DDBJ whole genome shotgun (WGS) entry which is preliminary data.</text>
</comment>
<proteinExistence type="predicted"/>
<evidence type="ECO:0000313" key="1">
    <source>
        <dbReference type="EMBL" id="MBR0553757.1"/>
    </source>
</evidence>
<protein>
    <submittedName>
        <fullName evidence="1">Uncharacterized protein</fullName>
    </submittedName>
</protein>
<dbReference type="RefSeq" id="WP_284054999.1">
    <property type="nucleotide sequence ID" value="NZ_JAGRQC010000004.1"/>
</dbReference>
<gene>
    <name evidence="1" type="ORF">J7S20_14695</name>
</gene>
<evidence type="ECO:0000313" key="2">
    <source>
        <dbReference type="Proteomes" id="UP000676996"/>
    </source>
</evidence>